<comment type="caution">
    <text evidence="1">The sequence shown here is derived from an EMBL/GenBank/DDBJ whole genome shotgun (WGS) entry which is preliminary data.</text>
</comment>
<dbReference type="AlphaFoldDB" id="A0AA38IM21"/>
<evidence type="ECO:0000313" key="1">
    <source>
        <dbReference type="EMBL" id="KAJ3657349.1"/>
    </source>
</evidence>
<dbReference type="Proteomes" id="UP001168821">
    <property type="component" value="Unassembled WGS sequence"/>
</dbReference>
<gene>
    <name evidence="1" type="ORF">Zmor_009159</name>
</gene>
<accession>A0AA38IM21</accession>
<organism evidence="1 2">
    <name type="scientific">Zophobas morio</name>
    <dbReference type="NCBI Taxonomy" id="2755281"/>
    <lineage>
        <taxon>Eukaryota</taxon>
        <taxon>Metazoa</taxon>
        <taxon>Ecdysozoa</taxon>
        <taxon>Arthropoda</taxon>
        <taxon>Hexapoda</taxon>
        <taxon>Insecta</taxon>
        <taxon>Pterygota</taxon>
        <taxon>Neoptera</taxon>
        <taxon>Endopterygota</taxon>
        <taxon>Coleoptera</taxon>
        <taxon>Polyphaga</taxon>
        <taxon>Cucujiformia</taxon>
        <taxon>Tenebrionidae</taxon>
        <taxon>Zophobas</taxon>
    </lineage>
</organism>
<keyword evidence="2" id="KW-1185">Reference proteome</keyword>
<sequence length="112" mass="12353">MHALHGNPSFCVKSEYGSFAGLFQVPLSQRFVFLSVAVLCEPASSTVHYQPDGVIDRNTCRVEESDNACRRNGRSFRPVYTNPFLFGLARTKAACCDKQQGVVLSSLGHNKL</sequence>
<name>A0AA38IM21_9CUCU</name>
<protein>
    <submittedName>
        <fullName evidence="1">Uncharacterized protein</fullName>
    </submittedName>
</protein>
<proteinExistence type="predicted"/>
<dbReference type="EMBL" id="JALNTZ010000003">
    <property type="protein sequence ID" value="KAJ3657349.1"/>
    <property type="molecule type" value="Genomic_DNA"/>
</dbReference>
<reference evidence="1" key="1">
    <citation type="journal article" date="2023" name="G3 (Bethesda)">
        <title>Whole genome assemblies of Zophobas morio and Tenebrio molitor.</title>
        <authorList>
            <person name="Kaur S."/>
            <person name="Stinson S.A."/>
            <person name="diCenzo G.C."/>
        </authorList>
    </citation>
    <scope>NUCLEOTIDE SEQUENCE</scope>
    <source>
        <strain evidence="1">QUZm001</strain>
    </source>
</reference>
<evidence type="ECO:0000313" key="2">
    <source>
        <dbReference type="Proteomes" id="UP001168821"/>
    </source>
</evidence>